<dbReference type="RefSeq" id="WP_378294188.1">
    <property type="nucleotide sequence ID" value="NZ_JBHULE010000019.1"/>
</dbReference>
<keyword evidence="1" id="KW-0472">Membrane</keyword>
<reference evidence="4" key="1">
    <citation type="journal article" date="2019" name="Int. J. Syst. Evol. Microbiol.">
        <title>The Global Catalogue of Microorganisms (GCM) 10K type strain sequencing project: providing services to taxonomists for standard genome sequencing and annotation.</title>
        <authorList>
            <consortium name="The Broad Institute Genomics Platform"/>
            <consortium name="The Broad Institute Genome Sequencing Center for Infectious Disease"/>
            <person name="Wu L."/>
            <person name="Ma J."/>
        </authorList>
    </citation>
    <scope>NUCLEOTIDE SEQUENCE [LARGE SCALE GENOMIC DNA]</scope>
    <source>
        <strain evidence="4">KCTC 52274</strain>
    </source>
</reference>
<keyword evidence="4" id="KW-1185">Reference proteome</keyword>
<accession>A0ABW5LKJ1</accession>
<comment type="caution">
    <text evidence="3">The sequence shown here is derived from an EMBL/GenBank/DDBJ whole genome shotgun (WGS) entry which is preliminary data.</text>
</comment>
<dbReference type="Proteomes" id="UP001597319">
    <property type="component" value="Unassembled WGS sequence"/>
</dbReference>
<evidence type="ECO:0000259" key="2">
    <source>
        <dbReference type="Pfam" id="PF11127"/>
    </source>
</evidence>
<organism evidence="3 4">
    <name type="scientific">Aquimarina rubra</name>
    <dbReference type="NCBI Taxonomy" id="1920033"/>
    <lineage>
        <taxon>Bacteria</taxon>
        <taxon>Pseudomonadati</taxon>
        <taxon>Bacteroidota</taxon>
        <taxon>Flavobacteriia</taxon>
        <taxon>Flavobacteriales</taxon>
        <taxon>Flavobacteriaceae</taxon>
        <taxon>Aquimarina</taxon>
    </lineage>
</organism>
<gene>
    <name evidence="3" type="ORF">ACFSR1_16845</name>
</gene>
<name>A0ABW5LKJ1_9FLAO</name>
<evidence type="ECO:0000313" key="3">
    <source>
        <dbReference type="EMBL" id="MFD2564351.1"/>
    </source>
</evidence>
<keyword evidence="1" id="KW-0812">Transmembrane</keyword>
<proteinExistence type="predicted"/>
<feature type="domain" description="Inner membrane protein YgaP-like transmembrane" evidence="2">
    <location>
        <begin position="1"/>
        <end position="66"/>
    </location>
</feature>
<feature type="transmembrane region" description="Helical" evidence="1">
    <location>
        <begin position="35"/>
        <end position="59"/>
    </location>
</feature>
<protein>
    <submittedName>
        <fullName evidence="3">DUF2892 domain-containing protein</fullName>
    </submittedName>
</protein>
<sequence>MKKNLGKIDSAIRIIIGVVLAYLFYNNYIAGTLGIVLLSLSGVLVITGFIGWCPLYRLFGLRTCQVKNGLAEDR</sequence>
<keyword evidence="1" id="KW-1133">Transmembrane helix</keyword>
<dbReference type="InterPro" id="IPR021309">
    <property type="entry name" value="YgaP-like_TM"/>
</dbReference>
<evidence type="ECO:0000256" key="1">
    <source>
        <dbReference type="SAM" id="Phobius"/>
    </source>
</evidence>
<dbReference type="Pfam" id="PF11127">
    <property type="entry name" value="YgaP-like_TM"/>
    <property type="match status" value="1"/>
</dbReference>
<dbReference type="EMBL" id="JBHULE010000019">
    <property type="protein sequence ID" value="MFD2564351.1"/>
    <property type="molecule type" value="Genomic_DNA"/>
</dbReference>
<feature type="transmembrane region" description="Helical" evidence="1">
    <location>
        <begin position="12"/>
        <end position="29"/>
    </location>
</feature>
<evidence type="ECO:0000313" key="4">
    <source>
        <dbReference type="Proteomes" id="UP001597319"/>
    </source>
</evidence>